<feature type="compositionally biased region" description="Basic and acidic residues" evidence="1">
    <location>
        <begin position="1"/>
        <end position="41"/>
    </location>
</feature>
<dbReference type="EMBL" id="CAJNIZ010048007">
    <property type="protein sequence ID" value="CAE7779978.1"/>
    <property type="molecule type" value="Genomic_DNA"/>
</dbReference>
<accession>A0A812YH54</accession>
<dbReference type="InterPro" id="IPR036398">
    <property type="entry name" value="CA_dom_sf"/>
</dbReference>
<feature type="region of interest" description="Disordered" evidence="1">
    <location>
        <begin position="1"/>
        <end position="46"/>
    </location>
</feature>
<evidence type="ECO:0000313" key="2">
    <source>
        <dbReference type="EMBL" id="CAE7779978.1"/>
    </source>
</evidence>
<dbReference type="OrthoDB" id="429145at2759"/>
<reference evidence="2" key="1">
    <citation type="submission" date="2021-02" db="EMBL/GenBank/DDBJ databases">
        <authorList>
            <person name="Dougan E. K."/>
            <person name="Rhodes N."/>
            <person name="Thang M."/>
            <person name="Chan C."/>
        </authorList>
    </citation>
    <scope>NUCLEOTIDE SEQUENCE</scope>
</reference>
<dbReference type="Proteomes" id="UP000649617">
    <property type="component" value="Unassembled WGS sequence"/>
</dbReference>
<proteinExistence type="predicted"/>
<keyword evidence="3" id="KW-1185">Reference proteome</keyword>
<gene>
    <name evidence="2" type="primary">CA14</name>
    <name evidence="2" type="ORF">SPIL2461_LOCUS23158</name>
</gene>
<dbReference type="Gene3D" id="3.10.200.10">
    <property type="entry name" value="Alpha carbonic anhydrase"/>
    <property type="match status" value="2"/>
</dbReference>
<dbReference type="SUPFAM" id="SSF51069">
    <property type="entry name" value="Carbonic anhydrase"/>
    <property type="match status" value="2"/>
</dbReference>
<feature type="non-terminal residue" evidence="2">
    <location>
        <position position="279"/>
    </location>
</feature>
<evidence type="ECO:0000313" key="3">
    <source>
        <dbReference type="Proteomes" id="UP000649617"/>
    </source>
</evidence>
<organism evidence="2 3">
    <name type="scientific">Symbiodinium pilosum</name>
    <name type="common">Dinoflagellate</name>
    <dbReference type="NCBI Taxonomy" id="2952"/>
    <lineage>
        <taxon>Eukaryota</taxon>
        <taxon>Sar</taxon>
        <taxon>Alveolata</taxon>
        <taxon>Dinophyceae</taxon>
        <taxon>Suessiales</taxon>
        <taxon>Symbiodiniaceae</taxon>
        <taxon>Symbiodinium</taxon>
    </lineage>
</organism>
<protein>
    <submittedName>
        <fullName evidence="2">CA14 protein</fullName>
    </submittedName>
</protein>
<sequence length="279" mass="30822">ASDHGGGHASEDHGDSSHGTDHHDNSHGSDGHGDSHGDSHGSGHRRLQGAVEGFHRVIISAPVEIGTENALLRELGLPFEAYRDSISAMHPYNIENTVNLRRNIQKALDGPWMWYRGGMATPGCPDWGVRWLMLETPLQASMSQLNYLDMKVSGMDSTRVFHVEMDDATYKATVFKQSVPMMAVDKHSTCSADVEWNYDDPSCWAVKHPICAQGALQSPIHIERSSVKKAGKDNFLNKCSWRPVKNLHVVNFGKGLVIPSTQLGYIELTGEDGFPDFFE</sequence>
<comment type="caution">
    <text evidence="2">The sequence shown here is derived from an EMBL/GenBank/DDBJ whole genome shotgun (WGS) entry which is preliminary data.</text>
</comment>
<evidence type="ECO:0000256" key="1">
    <source>
        <dbReference type="SAM" id="MobiDB-lite"/>
    </source>
</evidence>
<name>A0A812YH54_SYMPI</name>
<dbReference type="AlphaFoldDB" id="A0A812YH54"/>
<feature type="non-terminal residue" evidence="2">
    <location>
        <position position="1"/>
    </location>
</feature>